<organism evidence="1 2">
    <name type="scientific">Dioscorea alata</name>
    <name type="common">Purple yam</name>
    <dbReference type="NCBI Taxonomy" id="55571"/>
    <lineage>
        <taxon>Eukaryota</taxon>
        <taxon>Viridiplantae</taxon>
        <taxon>Streptophyta</taxon>
        <taxon>Embryophyta</taxon>
        <taxon>Tracheophyta</taxon>
        <taxon>Spermatophyta</taxon>
        <taxon>Magnoliopsida</taxon>
        <taxon>Liliopsida</taxon>
        <taxon>Dioscoreales</taxon>
        <taxon>Dioscoreaceae</taxon>
        <taxon>Dioscorea</taxon>
    </lineage>
</organism>
<dbReference type="EMBL" id="CM037015">
    <property type="protein sequence ID" value="KAH7683519.1"/>
    <property type="molecule type" value="Genomic_DNA"/>
</dbReference>
<accession>A0ACB7W807</accession>
<keyword evidence="2" id="KW-1185">Reference proteome</keyword>
<reference evidence="2" key="1">
    <citation type="journal article" date="2022" name="Nat. Commun.">
        <title>Chromosome evolution and the genetic basis of agronomically important traits in greater yam.</title>
        <authorList>
            <person name="Bredeson J.V."/>
            <person name="Lyons J.B."/>
            <person name="Oniyinde I.O."/>
            <person name="Okereke N.R."/>
            <person name="Kolade O."/>
            <person name="Nnabue I."/>
            <person name="Nwadili C.O."/>
            <person name="Hribova E."/>
            <person name="Parker M."/>
            <person name="Nwogha J."/>
            <person name="Shu S."/>
            <person name="Carlson J."/>
            <person name="Kariba R."/>
            <person name="Muthemba S."/>
            <person name="Knop K."/>
            <person name="Barton G.J."/>
            <person name="Sherwood A.V."/>
            <person name="Lopez-Montes A."/>
            <person name="Asiedu R."/>
            <person name="Jamnadass R."/>
            <person name="Muchugi A."/>
            <person name="Goodstein D."/>
            <person name="Egesi C.N."/>
            <person name="Featherston J."/>
            <person name="Asfaw A."/>
            <person name="Simpson G.G."/>
            <person name="Dolezel J."/>
            <person name="Hendre P.S."/>
            <person name="Van Deynze A."/>
            <person name="Kumar P.L."/>
            <person name="Obidiegwu J.E."/>
            <person name="Bhattacharjee R."/>
            <person name="Rokhsar D.S."/>
        </authorList>
    </citation>
    <scope>NUCLEOTIDE SEQUENCE [LARGE SCALE GENOMIC DNA]</scope>
    <source>
        <strain evidence="2">cv. TDa95/00328</strain>
    </source>
</reference>
<name>A0ACB7W807_DIOAL</name>
<evidence type="ECO:0000313" key="2">
    <source>
        <dbReference type="Proteomes" id="UP000827976"/>
    </source>
</evidence>
<gene>
    <name evidence="1" type="ORF">IHE45_05G189300</name>
</gene>
<comment type="caution">
    <text evidence="1">The sequence shown here is derived from an EMBL/GenBank/DDBJ whole genome shotgun (WGS) entry which is preliminary data.</text>
</comment>
<keyword evidence="1" id="KW-0418">Kinase</keyword>
<sequence>MSLECENLEISVNGTATGFLGSANPSTSQPRWYFTCKEIEENTPSRRDGVNLTTETKIRKCYCKLLQDLGKHLHLPQETITTAIIFCQRFFLYQSLVKNDFKAIAIACLLLATKTTGPPRSLEEITNFSFVMIHKKDPVAALRIKQKEVLEQEEELIRRAELLVLDTLNCDFNVALPYPTLVSALKKFDDDASWLAPTAWSLLRHWLQTSLYTQFEPHCLAVAALHFSSVILKNWDISDMDIGWIEEFNVTYLQFTDFFSFPEIWHQVEEMRDLSNIVV</sequence>
<proteinExistence type="predicted"/>
<dbReference type="Proteomes" id="UP000827976">
    <property type="component" value="Chromosome 5"/>
</dbReference>
<evidence type="ECO:0000313" key="1">
    <source>
        <dbReference type="EMBL" id="KAH7683519.1"/>
    </source>
</evidence>
<keyword evidence="1" id="KW-0808">Transferase</keyword>
<protein>
    <submittedName>
        <fullName evidence="1">CDK9 kinase-activating protein cyclin T protein</fullName>
    </submittedName>
</protein>